<evidence type="ECO:0000256" key="2">
    <source>
        <dbReference type="ARBA" id="ARBA00035104"/>
    </source>
</evidence>
<evidence type="ECO:0000313" key="6">
    <source>
        <dbReference type="EMBL" id="VEU77797.1"/>
    </source>
</evidence>
<proteinExistence type="inferred from homology"/>
<dbReference type="GO" id="GO:1990904">
    <property type="term" value="C:ribonucleoprotein complex"/>
    <property type="evidence" value="ECO:0007669"/>
    <property type="project" value="UniProtKB-KW"/>
</dbReference>
<protein>
    <recommendedName>
        <fullName evidence="3 4">Small ribosomal subunit protein bS6</fullName>
    </recommendedName>
</protein>
<keyword evidence="4 6" id="KW-0689">Ribosomal protein</keyword>
<comment type="function">
    <text evidence="2 4">Binds together with bS18 to 16S ribosomal RNA.</text>
</comment>
<keyword evidence="4" id="KW-0694">RNA-binding</keyword>
<dbReference type="GO" id="GO:0005840">
    <property type="term" value="C:ribosome"/>
    <property type="evidence" value="ECO:0007669"/>
    <property type="project" value="UniProtKB-KW"/>
</dbReference>
<evidence type="ECO:0000313" key="7">
    <source>
        <dbReference type="Proteomes" id="UP000290876"/>
    </source>
</evidence>
<dbReference type="InterPro" id="IPR020814">
    <property type="entry name" value="Ribosomal_S6_plastid/chlpt"/>
</dbReference>
<dbReference type="Pfam" id="PF01250">
    <property type="entry name" value="Ribosomal_S6"/>
    <property type="match status" value="1"/>
</dbReference>
<dbReference type="Proteomes" id="UP000290876">
    <property type="component" value="Chromosome"/>
</dbReference>
<dbReference type="InterPro" id="IPR035980">
    <property type="entry name" value="Ribosomal_bS6_sf"/>
</dbReference>
<feature type="region of interest" description="Disordered" evidence="5">
    <location>
        <begin position="105"/>
        <end position="141"/>
    </location>
</feature>
<dbReference type="HAMAP" id="MF_00360">
    <property type="entry name" value="Ribosomal_bS6"/>
    <property type="match status" value="1"/>
</dbReference>
<organism evidence="6 7">
    <name type="scientific">Mycoplasmopsis columbinasalis</name>
    <dbReference type="NCBI Taxonomy" id="114880"/>
    <lineage>
        <taxon>Bacteria</taxon>
        <taxon>Bacillati</taxon>
        <taxon>Mycoplasmatota</taxon>
        <taxon>Mycoplasmoidales</taxon>
        <taxon>Metamycoplasmataceae</taxon>
        <taxon>Mycoplasmopsis</taxon>
    </lineage>
</organism>
<dbReference type="CDD" id="cd00473">
    <property type="entry name" value="bS6"/>
    <property type="match status" value="1"/>
</dbReference>
<accession>A0A449B9F1</accession>
<gene>
    <name evidence="4" type="primary">rpsF</name>
    <name evidence="6" type="ORF">NCTC10184_00007</name>
</gene>
<dbReference type="Gene3D" id="3.30.70.60">
    <property type="match status" value="1"/>
</dbReference>
<evidence type="ECO:0000256" key="1">
    <source>
        <dbReference type="ARBA" id="ARBA00009512"/>
    </source>
</evidence>
<comment type="similarity">
    <text evidence="1 4">Belongs to the bacterial ribosomal protein bS6 family.</text>
</comment>
<keyword evidence="4" id="KW-0687">Ribonucleoprotein</keyword>
<dbReference type="SUPFAM" id="SSF54995">
    <property type="entry name" value="Ribosomal protein S6"/>
    <property type="match status" value="1"/>
</dbReference>
<keyword evidence="4" id="KW-0699">rRNA-binding</keyword>
<dbReference type="AlphaFoldDB" id="A0A449B9F1"/>
<name>A0A449B9F1_9BACT</name>
<dbReference type="EMBL" id="LR215043">
    <property type="protein sequence ID" value="VEU77797.1"/>
    <property type="molecule type" value="Genomic_DNA"/>
</dbReference>
<evidence type="ECO:0000256" key="4">
    <source>
        <dbReference type="HAMAP-Rule" id="MF_00360"/>
    </source>
</evidence>
<feature type="compositionally biased region" description="Polar residues" evidence="5">
    <location>
        <begin position="132"/>
        <end position="141"/>
    </location>
</feature>
<dbReference type="RefSeq" id="WP_129622663.1">
    <property type="nucleotide sequence ID" value="NZ_LR215043.1"/>
</dbReference>
<dbReference type="InterPro" id="IPR014717">
    <property type="entry name" value="Transl_elong_EF1B/ribsomal_bS6"/>
</dbReference>
<keyword evidence="7" id="KW-1185">Reference proteome</keyword>
<dbReference type="GO" id="GO:0006412">
    <property type="term" value="P:translation"/>
    <property type="evidence" value="ECO:0007669"/>
    <property type="project" value="UniProtKB-UniRule"/>
</dbReference>
<dbReference type="GO" id="GO:0019843">
    <property type="term" value="F:rRNA binding"/>
    <property type="evidence" value="ECO:0007669"/>
    <property type="project" value="UniProtKB-UniRule"/>
</dbReference>
<evidence type="ECO:0000256" key="3">
    <source>
        <dbReference type="ARBA" id="ARBA00035294"/>
    </source>
</evidence>
<reference evidence="6 7" key="1">
    <citation type="submission" date="2019-01" db="EMBL/GenBank/DDBJ databases">
        <authorList>
            <consortium name="Pathogen Informatics"/>
        </authorList>
    </citation>
    <scope>NUCLEOTIDE SEQUENCE [LARGE SCALE GENOMIC DNA]</scope>
    <source>
        <strain evidence="6 7">NCTC10184</strain>
    </source>
</reference>
<dbReference type="KEGG" id="mcob:NCTC10184_00007"/>
<dbReference type="InterPro" id="IPR000529">
    <property type="entry name" value="Ribosomal_bS6"/>
</dbReference>
<dbReference type="GO" id="GO:0003735">
    <property type="term" value="F:structural constituent of ribosome"/>
    <property type="evidence" value="ECO:0007669"/>
    <property type="project" value="InterPro"/>
</dbReference>
<sequence length="141" mass="16427">MSKYEIILILDPKAEDKVGFNLVNDVFGQAQVSKAEKMQITDLAYPIHSSHKAQFLNFLVKSPSHLIAEFVRRANIVKEIWKHLVVNLDTEKGYGKERKVFKKHFVKRDGQQSGDRVPFERREYKKPRQFTKPENATPKSE</sequence>
<dbReference type="OrthoDB" id="9812702at2"/>
<evidence type="ECO:0000256" key="5">
    <source>
        <dbReference type="SAM" id="MobiDB-lite"/>
    </source>
</evidence>